<feature type="compositionally biased region" description="Basic and acidic residues" evidence="2">
    <location>
        <begin position="343"/>
        <end position="355"/>
    </location>
</feature>
<accession>A0A699H4R4</accession>
<feature type="region of interest" description="Disordered" evidence="2">
    <location>
        <begin position="1013"/>
        <end position="1038"/>
    </location>
</feature>
<feature type="compositionally biased region" description="Low complexity" evidence="2">
    <location>
        <begin position="215"/>
        <end position="231"/>
    </location>
</feature>
<evidence type="ECO:0000256" key="2">
    <source>
        <dbReference type="SAM" id="MobiDB-lite"/>
    </source>
</evidence>
<feature type="region of interest" description="Disordered" evidence="2">
    <location>
        <begin position="212"/>
        <end position="257"/>
    </location>
</feature>
<evidence type="ECO:0000259" key="3">
    <source>
        <dbReference type="PROSITE" id="PS50158"/>
    </source>
</evidence>
<evidence type="ECO:0000313" key="4">
    <source>
        <dbReference type="EMBL" id="GEX25234.1"/>
    </source>
</evidence>
<dbReference type="InterPro" id="IPR013103">
    <property type="entry name" value="RVT_2"/>
</dbReference>
<feature type="domain" description="CCHC-type" evidence="3">
    <location>
        <begin position="201"/>
        <end position="216"/>
    </location>
</feature>
<keyword evidence="1" id="KW-0479">Metal-binding</keyword>
<feature type="compositionally biased region" description="Basic and acidic residues" evidence="2">
    <location>
        <begin position="304"/>
        <end position="313"/>
    </location>
</feature>
<evidence type="ECO:0000256" key="1">
    <source>
        <dbReference type="PROSITE-ProRule" id="PRU00047"/>
    </source>
</evidence>
<gene>
    <name evidence="4" type="ORF">Tci_297209</name>
</gene>
<feature type="region of interest" description="Disordered" evidence="2">
    <location>
        <begin position="303"/>
        <end position="355"/>
    </location>
</feature>
<dbReference type="SMART" id="SM00343">
    <property type="entry name" value="ZnF_C2HC"/>
    <property type="match status" value="2"/>
</dbReference>
<feature type="non-terminal residue" evidence="4">
    <location>
        <position position="1038"/>
    </location>
</feature>
<dbReference type="PROSITE" id="PS50158">
    <property type="entry name" value="ZF_CCHC"/>
    <property type="match status" value="1"/>
</dbReference>
<organism evidence="4">
    <name type="scientific">Tanacetum cinerariifolium</name>
    <name type="common">Dalmatian daisy</name>
    <name type="synonym">Chrysanthemum cinerariifolium</name>
    <dbReference type="NCBI Taxonomy" id="118510"/>
    <lineage>
        <taxon>Eukaryota</taxon>
        <taxon>Viridiplantae</taxon>
        <taxon>Streptophyta</taxon>
        <taxon>Embryophyta</taxon>
        <taxon>Tracheophyta</taxon>
        <taxon>Spermatophyta</taxon>
        <taxon>Magnoliopsida</taxon>
        <taxon>eudicotyledons</taxon>
        <taxon>Gunneridae</taxon>
        <taxon>Pentapetalae</taxon>
        <taxon>asterids</taxon>
        <taxon>campanulids</taxon>
        <taxon>Asterales</taxon>
        <taxon>Asteraceae</taxon>
        <taxon>Asteroideae</taxon>
        <taxon>Anthemideae</taxon>
        <taxon>Anthemidinae</taxon>
        <taxon>Tanacetum</taxon>
    </lineage>
</organism>
<feature type="compositionally biased region" description="Polar residues" evidence="2">
    <location>
        <begin position="236"/>
        <end position="250"/>
    </location>
</feature>
<dbReference type="Pfam" id="PF00098">
    <property type="entry name" value="zf-CCHC"/>
    <property type="match status" value="1"/>
</dbReference>
<proteinExistence type="predicted"/>
<dbReference type="AlphaFoldDB" id="A0A699H4R4"/>
<reference evidence="4" key="1">
    <citation type="journal article" date="2019" name="Sci. Rep.">
        <title>Draft genome of Tanacetum cinerariifolium, the natural source of mosquito coil.</title>
        <authorList>
            <person name="Yamashiro T."/>
            <person name="Shiraishi A."/>
            <person name="Satake H."/>
            <person name="Nakayama K."/>
        </authorList>
    </citation>
    <scope>NUCLEOTIDE SEQUENCE</scope>
</reference>
<feature type="compositionally biased region" description="Basic and acidic residues" evidence="2">
    <location>
        <begin position="1029"/>
        <end position="1038"/>
    </location>
</feature>
<keyword evidence="1" id="KW-0862">Zinc</keyword>
<dbReference type="GO" id="GO:0003676">
    <property type="term" value="F:nucleic acid binding"/>
    <property type="evidence" value="ECO:0007669"/>
    <property type="project" value="InterPro"/>
</dbReference>
<name>A0A699H4R4_TANCI</name>
<keyword evidence="1" id="KW-0863">Zinc-finger</keyword>
<dbReference type="InterPro" id="IPR036875">
    <property type="entry name" value="Znf_CCHC_sf"/>
</dbReference>
<dbReference type="InterPro" id="IPR001878">
    <property type="entry name" value="Znf_CCHC"/>
</dbReference>
<comment type="caution">
    <text evidence="4">The sequence shown here is derived from an EMBL/GenBank/DDBJ whole genome shotgun (WGS) entry which is preliminary data.</text>
</comment>
<dbReference type="EMBL" id="BKCJ010097673">
    <property type="protein sequence ID" value="GEX25234.1"/>
    <property type="molecule type" value="Genomic_DNA"/>
</dbReference>
<sequence>MQKPYYEIGLLRRNGKPAGRVGLVHPQSFSQVVYEQEQDVELGKLSGLAKRSGVRRDLHATQWTNLELDKQISVAEKMAGHIANSFRRLVLGGIEQQQLMDLISYIDSVSPSSSKDRWRSAVSISCPKKFASKLDSSIKFPAQMDSDSDVEEDNKITNEFMADLNVEYHEKAMLANQKKFYKWSGRVGSAKKPMDKSKETCFNCGKPGHFQNDCPSNKTSTPSSNTSFNKPKLYTPSFTPNIPQNSSIQKTTKKRKVDIGKNDKGLVDELFDWDDESVSLEDKGTTKFKTFMEIAEDEPLVGKGDARSALEGKGKRKKNNSKEVLFTKNDVSTSESTPMTTSDSKDDSDNQDKKISNKVSQTYVIKKKTEPKHIVVQNSFLDKNALPLTEQLLLTLMEEVKEQTAVRKSLNKLKDQSTSKPIPVRTTRMPETFSECKYCRSNKHYLDECEFYLGREIADCPKNLRNSRKQRVDIKQSEPTKKYSKDSCSKVVFRDNSSGDTEGYGSVNYNGITFTKVVRKGSTTEQHSKPRGKFYEKADDGFFLSYSLVAKAFRVFNIRRQEMEETFYVTFSGDDEVISQTSTKGDSINFNEVNSFPDDEFSEPRTSDTLCTVNKKYFPYVPSFYRLSTINHVSPEPIITSSSMISSTSKDSSIPNIEDVVLALDEAFHPESATTIESTDLQENDKDEPINSPIADSVSSLLIPQDRWSREKHIELVNIISEPLIGITTRSRIRDSEAALAHKCLYPYGKTIIGLKWVFRNKVDEVGVVTKNKARLIAKGYKQEEGIDYDETFAPVARLEAIIIFLAYASYMGVIVYQMDMKSTFLNGKISKKVYVEHPPGFESIEAKYVIIAGCCAQVLWIKSQLADYDVLYDKEFWYTSEVEEETKTIIFLLSWLDEPLYFTQKDFIFAIGLPACKNHVPLPPKKTVRAGLENLDLVHKLQNGKKNRESNIFYTRFLSLVFEKLLGDKYISNDLTLVKPHTITTASYQKPLASKVSLTSHIQNVAKLYQEPEQSLIPPSGEMNADDTNDKSISRAS</sequence>
<dbReference type="Pfam" id="PF07727">
    <property type="entry name" value="RVT_2"/>
    <property type="match status" value="1"/>
</dbReference>
<dbReference type="SUPFAM" id="SSF57756">
    <property type="entry name" value="Retrovirus zinc finger-like domains"/>
    <property type="match status" value="1"/>
</dbReference>
<protein>
    <submittedName>
        <fullName evidence="4">Retrovirus-related Pol polyprotein from transposon TNT 1-94</fullName>
    </submittedName>
</protein>
<dbReference type="Gene3D" id="4.10.60.10">
    <property type="entry name" value="Zinc finger, CCHC-type"/>
    <property type="match status" value="1"/>
</dbReference>
<dbReference type="GO" id="GO:0008270">
    <property type="term" value="F:zinc ion binding"/>
    <property type="evidence" value="ECO:0007669"/>
    <property type="project" value="UniProtKB-KW"/>
</dbReference>
<feature type="compositionally biased region" description="Polar residues" evidence="2">
    <location>
        <begin position="329"/>
        <end position="341"/>
    </location>
</feature>